<dbReference type="Proteomes" id="UP000815677">
    <property type="component" value="Unassembled WGS sequence"/>
</dbReference>
<proteinExistence type="predicted"/>
<keyword evidence="3" id="KW-1185">Reference proteome</keyword>
<protein>
    <recommendedName>
        <fullName evidence="1">BTB domain-containing protein</fullName>
    </recommendedName>
</protein>
<evidence type="ECO:0000259" key="1">
    <source>
        <dbReference type="Pfam" id="PF00651"/>
    </source>
</evidence>
<reference evidence="2" key="1">
    <citation type="submission" date="2014-09" db="EMBL/GenBank/DDBJ databases">
        <title>Genome sequence of the luminous mushroom Mycena chlorophos for searching fungal bioluminescence genes.</title>
        <authorList>
            <person name="Tanaka Y."/>
            <person name="Kasuga D."/>
            <person name="Oba Y."/>
            <person name="Hase S."/>
            <person name="Sato K."/>
            <person name="Oba Y."/>
            <person name="Sakakibara Y."/>
        </authorList>
    </citation>
    <scope>NUCLEOTIDE SEQUENCE</scope>
</reference>
<dbReference type="EMBL" id="DF849437">
    <property type="protein sequence ID" value="GAT57305.1"/>
    <property type="molecule type" value="Genomic_DNA"/>
</dbReference>
<name>A0ABQ0M1R7_MYCCL</name>
<evidence type="ECO:0000313" key="2">
    <source>
        <dbReference type="EMBL" id="GAT57305.1"/>
    </source>
</evidence>
<dbReference type="Gene3D" id="3.30.710.10">
    <property type="entry name" value="Potassium Channel Kv1.1, Chain A"/>
    <property type="match status" value="1"/>
</dbReference>
<dbReference type="InterPro" id="IPR011333">
    <property type="entry name" value="SKP1/BTB/POZ_sf"/>
</dbReference>
<gene>
    <name evidence="2" type="ORF">MCHLO_13856</name>
</gene>
<dbReference type="SUPFAM" id="SSF54695">
    <property type="entry name" value="POZ domain"/>
    <property type="match status" value="1"/>
</dbReference>
<dbReference type="Pfam" id="PF00651">
    <property type="entry name" value="BTB"/>
    <property type="match status" value="1"/>
</dbReference>
<dbReference type="InterPro" id="IPR000210">
    <property type="entry name" value="BTB/POZ_dom"/>
</dbReference>
<feature type="domain" description="BTB" evidence="1">
    <location>
        <begin position="24"/>
        <end position="113"/>
    </location>
</feature>
<accession>A0ABQ0M1R7</accession>
<evidence type="ECO:0000313" key="3">
    <source>
        <dbReference type="Proteomes" id="UP000815677"/>
    </source>
</evidence>
<organism evidence="2 3">
    <name type="scientific">Mycena chlorophos</name>
    <name type="common">Agaric fungus</name>
    <name type="synonym">Agaricus chlorophos</name>
    <dbReference type="NCBI Taxonomy" id="658473"/>
    <lineage>
        <taxon>Eukaryota</taxon>
        <taxon>Fungi</taxon>
        <taxon>Dikarya</taxon>
        <taxon>Basidiomycota</taxon>
        <taxon>Agaricomycotina</taxon>
        <taxon>Agaricomycetes</taxon>
        <taxon>Agaricomycetidae</taxon>
        <taxon>Agaricales</taxon>
        <taxon>Marasmiineae</taxon>
        <taxon>Mycenaceae</taxon>
        <taxon>Mycena</taxon>
    </lineage>
</organism>
<sequence length="207" mass="23688">MSTELKPCSQSTHFWFRDHGMLIFEVQNVLFRVHEYFLHRDSPVLRDMMPLEISPNGPEPIFHLDGVKSKDFEALLWLYYNPTVTNYAAPKSTWQAILRLADRFEMESIKKIALRNLLAADLDPLERIMLCERDDLARSDAEDAYIAVCTREAPLGVEEMVRWELTVEVIAIITQAREATLRLREGAEKGAKDAVKAALAKNVKAVE</sequence>